<dbReference type="AlphaFoldDB" id="A0AAN7NKE4"/>
<protein>
    <recommendedName>
        <fullName evidence="3">Rna-directed dna polymerase from mobile element jockey-like</fullName>
    </recommendedName>
</protein>
<name>A0AAN7NKE4_MYCAM</name>
<dbReference type="GO" id="GO:0031012">
    <property type="term" value="C:extracellular matrix"/>
    <property type="evidence" value="ECO:0007669"/>
    <property type="project" value="TreeGrafter"/>
</dbReference>
<comment type="caution">
    <text evidence="1">The sequence shown here is derived from an EMBL/GenBank/DDBJ whole genome shotgun (WGS) entry which is preliminary data.</text>
</comment>
<evidence type="ECO:0000313" key="1">
    <source>
        <dbReference type="EMBL" id="KAK4826029.1"/>
    </source>
</evidence>
<reference evidence="1 2" key="1">
    <citation type="journal article" date="2023" name="J. Hered.">
        <title>Chromosome-level genome of the wood stork (Mycteria americana) provides insight into avian chromosome evolution.</title>
        <authorList>
            <person name="Flamio R. Jr."/>
            <person name="Ramstad K.M."/>
        </authorList>
    </citation>
    <scope>NUCLEOTIDE SEQUENCE [LARGE SCALE GENOMIC DNA]</scope>
    <source>
        <strain evidence="1">JAX WOST 10</strain>
    </source>
</reference>
<accession>A0AAN7NKE4</accession>
<proteinExistence type="predicted"/>
<dbReference type="PANTHER" id="PTHR33395:SF22">
    <property type="entry name" value="REVERSE TRANSCRIPTASE DOMAIN-CONTAINING PROTEIN"/>
    <property type="match status" value="1"/>
</dbReference>
<evidence type="ECO:0000313" key="2">
    <source>
        <dbReference type="Proteomes" id="UP001333110"/>
    </source>
</evidence>
<dbReference type="GO" id="GO:0007508">
    <property type="term" value="P:larval heart development"/>
    <property type="evidence" value="ECO:0007669"/>
    <property type="project" value="TreeGrafter"/>
</dbReference>
<sequence>MLMYVTVKPHACFLLHELDSLAGVRLRNALQSSNCHDASCQCRQHGDYSALLFYFSPLFMPSPIPTLTISPDTLPSLTAPAEVSLCLVQIEDLGKVTGFILTNKERLIWDMNVRGRLDCSDHKVVEYRILKRGSRAKSRITTWTSGFLQQREDQGKCRPGTEWGRGPGEKGMEKAKVLNALFTSLFTGKTCFQESQGLDIRGKVWSMEDLPFVGKDQVREFKANIYKSMGPDRMHPQVLRELANVMAVGEVPVDWEKANITTTFNKGKKEELGNYNLVILTSDPGKVMEQVILETIAKHMKGKKGWMCGKHGVERFIRAGQEPGRVQM</sequence>
<dbReference type="GO" id="GO:0061343">
    <property type="term" value="P:cell adhesion involved in heart morphogenesis"/>
    <property type="evidence" value="ECO:0007669"/>
    <property type="project" value="TreeGrafter"/>
</dbReference>
<gene>
    <name evidence="1" type="ORF">QYF61_003850</name>
</gene>
<dbReference type="EMBL" id="JAUNZN010000002">
    <property type="protein sequence ID" value="KAK4826029.1"/>
    <property type="molecule type" value="Genomic_DNA"/>
</dbReference>
<dbReference type="PANTHER" id="PTHR33395">
    <property type="entry name" value="TRANSCRIPTASE, PUTATIVE-RELATED-RELATED"/>
    <property type="match status" value="1"/>
</dbReference>
<dbReference type="Proteomes" id="UP001333110">
    <property type="component" value="Unassembled WGS sequence"/>
</dbReference>
<keyword evidence="2" id="KW-1185">Reference proteome</keyword>
<evidence type="ECO:0008006" key="3">
    <source>
        <dbReference type="Google" id="ProtNLM"/>
    </source>
</evidence>
<organism evidence="1 2">
    <name type="scientific">Mycteria americana</name>
    <name type="common">Wood stork</name>
    <dbReference type="NCBI Taxonomy" id="33587"/>
    <lineage>
        <taxon>Eukaryota</taxon>
        <taxon>Metazoa</taxon>
        <taxon>Chordata</taxon>
        <taxon>Craniata</taxon>
        <taxon>Vertebrata</taxon>
        <taxon>Euteleostomi</taxon>
        <taxon>Archelosauria</taxon>
        <taxon>Archosauria</taxon>
        <taxon>Dinosauria</taxon>
        <taxon>Saurischia</taxon>
        <taxon>Theropoda</taxon>
        <taxon>Coelurosauria</taxon>
        <taxon>Aves</taxon>
        <taxon>Neognathae</taxon>
        <taxon>Neoaves</taxon>
        <taxon>Aequornithes</taxon>
        <taxon>Ciconiiformes</taxon>
        <taxon>Ciconiidae</taxon>
        <taxon>Mycteria</taxon>
    </lineage>
</organism>